<keyword evidence="2" id="KW-1185">Reference proteome</keyword>
<evidence type="ECO:0000256" key="1">
    <source>
        <dbReference type="SAM" id="Phobius"/>
    </source>
</evidence>
<protein>
    <submittedName>
        <fullName evidence="3">Uncharacterized protein</fullName>
    </submittedName>
</protein>
<dbReference type="AlphaFoldDB" id="A0AAF3EK35"/>
<keyword evidence="1" id="KW-1133">Transmembrane helix</keyword>
<feature type="transmembrane region" description="Helical" evidence="1">
    <location>
        <begin position="119"/>
        <end position="139"/>
    </location>
</feature>
<evidence type="ECO:0000313" key="2">
    <source>
        <dbReference type="Proteomes" id="UP000887575"/>
    </source>
</evidence>
<feature type="transmembrane region" description="Helical" evidence="1">
    <location>
        <begin position="23"/>
        <end position="45"/>
    </location>
</feature>
<name>A0AAF3EK35_9BILA</name>
<feature type="transmembrane region" description="Helical" evidence="1">
    <location>
        <begin position="57"/>
        <end position="76"/>
    </location>
</feature>
<dbReference type="Proteomes" id="UP000887575">
    <property type="component" value="Unassembled WGS sequence"/>
</dbReference>
<evidence type="ECO:0000313" key="3">
    <source>
        <dbReference type="WBParaSite" id="MBELARI_LOCUS14379"/>
    </source>
</evidence>
<feature type="transmembrane region" description="Helical" evidence="1">
    <location>
        <begin position="88"/>
        <end position="107"/>
    </location>
</feature>
<proteinExistence type="predicted"/>
<sequence length="146" mass="16586">MSNEKSPEGPTINQLEFADKRRWIGLALFGASSILISEISMRLFMNLNLIGTIEIPIILFHFLATFISIVGCFYGYKSGHQEWINFYGYNAIIFWLAHMIKILIDVYDGTTNSDEMGQWKLLTIHSFVAITQLSSTILLSQSNESL</sequence>
<accession>A0AAF3EK35</accession>
<keyword evidence="1" id="KW-0472">Membrane</keyword>
<reference evidence="3" key="1">
    <citation type="submission" date="2024-02" db="UniProtKB">
        <authorList>
            <consortium name="WormBaseParasite"/>
        </authorList>
    </citation>
    <scope>IDENTIFICATION</scope>
</reference>
<keyword evidence="1" id="KW-0812">Transmembrane</keyword>
<organism evidence="2 3">
    <name type="scientific">Mesorhabditis belari</name>
    <dbReference type="NCBI Taxonomy" id="2138241"/>
    <lineage>
        <taxon>Eukaryota</taxon>
        <taxon>Metazoa</taxon>
        <taxon>Ecdysozoa</taxon>
        <taxon>Nematoda</taxon>
        <taxon>Chromadorea</taxon>
        <taxon>Rhabditida</taxon>
        <taxon>Rhabditina</taxon>
        <taxon>Rhabditomorpha</taxon>
        <taxon>Rhabditoidea</taxon>
        <taxon>Rhabditidae</taxon>
        <taxon>Mesorhabditinae</taxon>
        <taxon>Mesorhabditis</taxon>
    </lineage>
</organism>
<dbReference type="WBParaSite" id="MBELARI_LOCUS14379">
    <property type="protein sequence ID" value="MBELARI_LOCUS14379"/>
    <property type="gene ID" value="MBELARI_LOCUS14379"/>
</dbReference>